<evidence type="ECO:0000256" key="11">
    <source>
        <dbReference type="SAM" id="Phobius"/>
    </source>
</evidence>
<dbReference type="Gene3D" id="3.90.550.10">
    <property type="entry name" value="Spore Coat Polysaccharide Biosynthesis Protein SpsA, Chain A"/>
    <property type="match status" value="1"/>
</dbReference>
<dbReference type="PANTHER" id="PTHR10462:SF49">
    <property type="entry name" value="GLOBOSIDE ALPHA-1,3-N-ACETYLGALACTOSAMINYLTRANSFERASE 1"/>
    <property type="match status" value="1"/>
</dbReference>
<dbReference type="GO" id="GO:0005794">
    <property type="term" value="C:Golgi apparatus"/>
    <property type="evidence" value="ECO:0007669"/>
    <property type="project" value="TreeGrafter"/>
</dbReference>
<reference evidence="12" key="3">
    <citation type="submission" date="2025-09" db="UniProtKB">
        <authorList>
            <consortium name="Ensembl"/>
        </authorList>
    </citation>
    <scope>IDENTIFICATION</scope>
</reference>
<evidence type="ECO:0000256" key="8">
    <source>
        <dbReference type="ARBA" id="ARBA00023136"/>
    </source>
</evidence>
<evidence type="ECO:0008006" key="14">
    <source>
        <dbReference type="Google" id="ProtNLM"/>
    </source>
</evidence>
<feature type="binding site" evidence="9">
    <location>
        <begin position="351"/>
        <end position="353"/>
    </location>
    <ligand>
        <name>UDP-N-acetyl-alpha-D-galactosamine</name>
        <dbReference type="ChEBI" id="CHEBI:67138"/>
    </ligand>
</feature>
<keyword evidence="8 11" id="KW-0472">Membrane</keyword>
<dbReference type="GeneTree" id="ENSGT00950000182858"/>
<sequence>SAGKKKLFFLFHFSFLSRSSFSYFLLSPSSFSVLLLFPSPSFSFFLSPPSPLSFSFLVHPSPTSFFLLSPTSFFLLLRSLFFFSFLLVLPFSSFSFILLLSRSSFIYFLLLLPSFFFLLLRSLFFFSFLLLPSRSSFLLLLLYPSPFSFVLLLPSFFFLLLPSFFFLLLHSLFFSFLLLPFSLFLLPSNFSYFLRPSSFSFSCSFFLYPSLSSFLPSFRRTDVLTVTPWLAPIVWEGTFDPQVIDEAFMSQNLTIATTVFAVGKYTRFLQDFLESAEKHFMVGLDVHYYVFTDRPGNMPDNVTLGVGRLLSIVRVPKFARWQEISLRRMELIQTAIKDHIHRGANYIFCLDVDMRFHSRVGPEALGRLVAAIHPWFYTYPRSQYPYERRTISTAYIPLDQGDFYYQANIFGGALEDVYRLTKTCREHLEVGTCTRRHTVSHSRTVLTHPTPPLLYPTPFLPLG</sequence>
<keyword evidence="7 11" id="KW-1133">Transmembrane helix</keyword>
<comment type="similarity">
    <text evidence="2">Belongs to the glycosyltransferase 6 family.</text>
</comment>
<dbReference type="GO" id="GO:0016758">
    <property type="term" value="F:hexosyltransferase activity"/>
    <property type="evidence" value="ECO:0007669"/>
    <property type="project" value="InterPro"/>
</dbReference>
<comment type="subcellular location">
    <subcellularLocation>
        <location evidence="1">Membrane</location>
        <topology evidence="1">Single-pass type II membrane protein</topology>
    </subcellularLocation>
</comment>
<dbReference type="Ensembl" id="ENSHHUT00000026511.1">
    <property type="protein sequence ID" value="ENSHHUP00000025507.1"/>
    <property type="gene ID" value="ENSHHUG00000016078.1"/>
</dbReference>
<organism evidence="12 13">
    <name type="scientific">Hucho hucho</name>
    <name type="common">huchen</name>
    <dbReference type="NCBI Taxonomy" id="62062"/>
    <lineage>
        <taxon>Eukaryota</taxon>
        <taxon>Metazoa</taxon>
        <taxon>Chordata</taxon>
        <taxon>Craniata</taxon>
        <taxon>Vertebrata</taxon>
        <taxon>Euteleostomi</taxon>
        <taxon>Actinopterygii</taxon>
        <taxon>Neopterygii</taxon>
        <taxon>Teleostei</taxon>
        <taxon>Protacanthopterygii</taxon>
        <taxon>Salmoniformes</taxon>
        <taxon>Salmonidae</taxon>
        <taxon>Salmoninae</taxon>
        <taxon>Hucho</taxon>
    </lineage>
</organism>
<evidence type="ECO:0000256" key="3">
    <source>
        <dbReference type="ARBA" id="ARBA00022676"/>
    </source>
</evidence>
<feature type="transmembrane region" description="Helical" evidence="11">
    <location>
        <begin position="137"/>
        <end position="158"/>
    </location>
</feature>
<dbReference type="Pfam" id="PF03414">
    <property type="entry name" value="Glyco_transf_6"/>
    <property type="match status" value="1"/>
</dbReference>
<keyword evidence="5 11" id="KW-0812">Transmembrane</keyword>
<evidence type="ECO:0000256" key="5">
    <source>
        <dbReference type="ARBA" id="ARBA00022692"/>
    </source>
</evidence>
<dbReference type="SUPFAM" id="SSF53448">
    <property type="entry name" value="Nucleotide-diphospho-sugar transferases"/>
    <property type="match status" value="1"/>
</dbReference>
<feature type="transmembrane region" description="Helical" evidence="11">
    <location>
        <begin position="80"/>
        <end position="99"/>
    </location>
</feature>
<dbReference type="GO" id="GO:0031982">
    <property type="term" value="C:vesicle"/>
    <property type="evidence" value="ECO:0007669"/>
    <property type="project" value="TreeGrafter"/>
</dbReference>
<dbReference type="PANTHER" id="PTHR10462">
    <property type="entry name" value="GLYCOSYLTRANSFERASE-RELATED"/>
    <property type="match status" value="1"/>
</dbReference>
<dbReference type="STRING" id="62062.ENSHHUP00000025507"/>
<proteinExistence type="inferred from homology"/>
<feature type="binding site" evidence="10">
    <location>
        <position position="351"/>
    </location>
    <ligand>
        <name>Mn(2+)</name>
        <dbReference type="ChEBI" id="CHEBI:29035"/>
    </ligand>
</feature>
<keyword evidence="13" id="KW-1185">Reference proteome</keyword>
<dbReference type="InterPro" id="IPR005076">
    <property type="entry name" value="Glyco_trans_6"/>
</dbReference>
<evidence type="ECO:0000256" key="9">
    <source>
        <dbReference type="PIRSR" id="PIRSR605076-2"/>
    </source>
</evidence>
<comment type="cofactor">
    <cofactor evidence="10">
        <name>Mn(2+)</name>
        <dbReference type="ChEBI" id="CHEBI:29035"/>
    </cofactor>
    <text evidence="10">Binds 1 Mn(2+) ion per subunit.</text>
</comment>
<keyword evidence="3" id="KW-0328">Glycosyltransferase</keyword>
<keyword evidence="6" id="KW-0735">Signal-anchor</keyword>
<keyword evidence="4" id="KW-0808">Transferase</keyword>
<feature type="binding site" evidence="9">
    <location>
        <begin position="260"/>
        <end position="262"/>
    </location>
    <ligand>
        <name>UDP-N-acetyl-alpha-D-galactosamine</name>
        <dbReference type="ChEBI" id="CHEBI:67138"/>
    </ligand>
</feature>
<accession>A0A4W5LI68</accession>
<feature type="transmembrane region" description="Helical" evidence="11">
    <location>
        <begin position="164"/>
        <end position="186"/>
    </location>
</feature>
<evidence type="ECO:0000256" key="2">
    <source>
        <dbReference type="ARBA" id="ARBA00010413"/>
    </source>
</evidence>
<dbReference type="GO" id="GO:0016020">
    <property type="term" value="C:membrane"/>
    <property type="evidence" value="ECO:0007669"/>
    <property type="project" value="UniProtKB-SubCell"/>
</dbReference>
<evidence type="ECO:0000313" key="12">
    <source>
        <dbReference type="Ensembl" id="ENSHHUP00000025507.1"/>
    </source>
</evidence>
<evidence type="ECO:0000256" key="1">
    <source>
        <dbReference type="ARBA" id="ARBA00004606"/>
    </source>
</evidence>
<evidence type="ECO:0000256" key="7">
    <source>
        <dbReference type="ARBA" id="ARBA00022989"/>
    </source>
</evidence>
<dbReference type="FunFam" id="3.90.550.10:FF:000022">
    <property type="entry name" value="Histo-blood group ABO system transferase"/>
    <property type="match status" value="1"/>
</dbReference>
<feature type="transmembrane region" description="Helical" evidence="11">
    <location>
        <begin position="21"/>
        <end position="39"/>
    </location>
</feature>
<evidence type="ECO:0000256" key="4">
    <source>
        <dbReference type="ARBA" id="ARBA00022679"/>
    </source>
</evidence>
<keyword evidence="10" id="KW-0479">Metal-binding</keyword>
<keyword evidence="10" id="KW-0464">Manganese</keyword>
<dbReference type="AlphaFoldDB" id="A0A4W5LI68"/>
<feature type="binding site" evidence="10">
    <location>
        <position position="353"/>
    </location>
    <ligand>
        <name>Mn(2+)</name>
        <dbReference type="ChEBI" id="CHEBI:29035"/>
    </ligand>
</feature>
<evidence type="ECO:0000256" key="6">
    <source>
        <dbReference type="ARBA" id="ARBA00022968"/>
    </source>
</evidence>
<feature type="binding site" evidence="9">
    <location>
        <position position="373"/>
    </location>
    <ligand>
        <name>an alpha-L-fucosyl-(1-&gt;2)-beta-D-galactosyl derivative</name>
        <dbReference type="ChEBI" id="CHEBI:140327"/>
    </ligand>
</feature>
<evidence type="ECO:0000313" key="13">
    <source>
        <dbReference type="Proteomes" id="UP000314982"/>
    </source>
</evidence>
<dbReference type="Proteomes" id="UP000314982">
    <property type="component" value="Unassembled WGS sequence"/>
</dbReference>
<dbReference type="GO" id="GO:0005975">
    <property type="term" value="P:carbohydrate metabolic process"/>
    <property type="evidence" value="ECO:0007669"/>
    <property type="project" value="InterPro"/>
</dbReference>
<feature type="transmembrane region" description="Helical" evidence="11">
    <location>
        <begin position="105"/>
        <end position="130"/>
    </location>
</feature>
<evidence type="ECO:0000256" key="10">
    <source>
        <dbReference type="PIRSR" id="PIRSR605076-3"/>
    </source>
</evidence>
<feature type="binding site" evidence="9">
    <location>
        <position position="265"/>
    </location>
    <ligand>
        <name>UDP-N-acetyl-alpha-D-galactosamine</name>
        <dbReference type="ChEBI" id="CHEBI:67138"/>
    </ligand>
</feature>
<reference evidence="12" key="2">
    <citation type="submission" date="2025-08" db="UniProtKB">
        <authorList>
            <consortium name="Ensembl"/>
        </authorList>
    </citation>
    <scope>IDENTIFICATION</scope>
</reference>
<protein>
    <recommendedName>
        <fullName evidence="14">Globoside alpha-1,3-N-acetylgalactosaminyltransferase 1 (FORS blood group)</fullName>
    </recommendedName>
</protein>
<dbReference type="GO" id="GO:0046872">
    <property type="term" value="F:metal ion binding"/>
    <property type="evidence" value="ECO:0007669"/>
    <property type="project" value="UniProtKB-KW"/>
</dbReference>
<name>A0A4W5LI68_9TELE</name>
<dbReference type="InterPro" id="IPR029044">
    <property type="entry name" value="Nucleotide-diphossugar_trans"/>
</dbReference>
<reference evidence="13" key="1">
    <citation type="submission" date="2018-06" db="EMBL/GenBank/DDBJ databases">
        <title>Genome assembly of Danube salmon.</title>
        <authorList>
            <person name="Macqueen D.J."/>
            <person name="Gundappa M.K."/>
        </authorList>
    </citation>
    <scope>NUCLEOTIDE SEQUENCE [LARGE SCALE GENOMIC DNA]</scope>
</reference>